<proteinExistence type="inferred from homology"/>
<accession>A0A0G4IGR4</accession>
<dbReference type="Gene3D" id="3.40.50.300">
    <property type="entry name" value="P-loop containing nucleotide triphosphate hydrolases"/>
    <property type="match status" value="1"/>
</dbReference>
<protein>
    <submittedName>
        <fullName evidence="5">Uncharacterized protein</fullName>
    </submittedName>
</protein>
<dbReference type="Proteomes" id="UP000039324">
    <property type="component" value="Unassembled WGS sequence"/>
</dbReference>
<dbReference type="PANTHER" id="PTHR47981">
    <property type="entry name" value="RAB FAMILY"/>
    <property type="match status" value="1"/>
</dbReference>
<keyword evidence="3" id="KW-0342">GTP-binding</keyword>
<keyword evidence="4" id="KW-0732">Signal</keyword>
<dbReference type="STRING" id="37360.A0A0G4IGR4"/>
<evidence type="ECO:0000313" key="6">
    <source>
        <dbReference type="Proteomes" id="UP000039324"/>
    </source>
</evidence>
<dbReference type="InterPro" id="IPR027417">
    <property type="entry name" value="P-loop_NTPase"/>
</dbReference>
<gene>
    <name evidence="5" type="ORF">PBRA_000080</name>
</gene>
<evidence type="ECO:0000313" key="5">
    <source>
        <dbReference type="EMBL" id="CEO94295.1"/>
    </source>
</evidence>
<dbReference type="SMART" id="SM00175">
    <property type="entry name" value="RAB"/>
    <property type="match status" value="1"/>
</dbReference>
<reference evidence="5 6" key="1">
    <citation type="submission" date="2015-02" db="EMBL/GenBank/DDBJ databases">
        <authorList>
            <person name="Chooi Y.-H."/>
        </authorList>
    </citation>
    <scope>NUCLEOTIDE SEQUENCE [LARGE SCALE GENOMIC DNA]</scope>
    <source>
        <strain evidence="5">E3</strain>
    </source>
</reference>
<comment type="similarity">
    <text evidence="1">Belongs to the small GTPase superfamily. Rab family.</text>
</comment>
<dbReference type="PRINTS" id="PR00449">
    <property type="entry name" value="RASTRNSFRMNG"/>
</dbReference>
<keyword evidence="6" id="KW-1185">Reference proteome</keyword>
<dbReference type="InterPro" id="IPR001806">
    <property type="entry name" value="Small_GTPase"/>
</dbReference>
<dbReference type="AlphaFoldDB" id="A0A0G4IGR4"/>
<keyword evidence="2" id="KW-0547">Nucleotide-binding</keyword>
<dbReference type="PANTHER" id="PTHR47981:SF20">
    <property type="entry name" value="RAS-RELATED PROTEIN RAB-7A"/>
    <property type="match status" value="1"/>
</dbReference>
<evidence type="ECO:0000256" key="4">
    <source>
        <dbReference type="SAM" id="SignalP"/>
    </source>
</evidence>
<sequence>MLFPRVFVATLMVAVIPAVLSLKENAEARCCGGCFPFRQPRFRFRSPFRFLLKKPMSADPKADVAERTLSIMLVGDKGVGKTTLARHLSTENRYFPSVTPTIGREFHLAKYPDLGLALHIWDTSGNMRHAVLMRDILHLIDAFIFVYDVNRPETRIAIGRWKSRIQTHLTNVTKPSRQPASFVIGTKKTYPHGENRDLHVTVLLRDASSVQMTARTAFRTISEHIASSQTA</sequence>
<name>A0A0G4IGR4_PLABS</name>
<feature type="signal peptide" evidence="4">
    <location>
        <begin position="1"/>
        <end position="21"/>
    </location>
</feature>
<evidence type="ECO:0000256" key="2">
    <source>
        <dbReference type="ARBA" id="ARBA00022741"/>
    </source>
</evidence>
<evidence type="ECO:0000256" key="3">
    <source>
        <dbReference type="ARBA" id="ARBA00023134"/>
    </source>
</evidence>
<dbReference type="GO" id="GO:0005525">
    <property type="term" value="F:GTP binding"/>
    <property type="evidence" value="ECO:0007669"/>
    <property type="project" value="UniProtKB-KW"/>
</dbReference>
<evidence type="ECO:0000256" key="1">
    <source>
        <dbReference type="ARBA" id="ARBA00006270"/>
    </source>
</evidence>
<dbReference type="EMBL" id="CDSF01000001">
    <property type="protein sequence ID" value="CEO94295.1"/>
    <property type="molecule type" value="Genomic_DNA"/>
</dbReference>
<feature type="chain" id="PRO_5005192762" evidence="4">
    <location>
        <begin position="22"/>
        <end position="231"/>
    </location>
</feature>
<dbReference type="GO" id="GO:0003924">
    <property type="term" value="F:GTPase activity"/>
    <property type="evidence" value="ECO:0007669"/>
    <property type="project" value="InterPro"/>
</dbReference>
<dbReference type="SUPFAM" id="SSF52540">
    <property type="entry name" value="P-loop containing nucleoside triphosphate hydrolases"/>
    <property type="match status" value="1"/>
</dbReference>
<dbReference type="Pfam" id="PF00071">
    <property type="entry name" value="Ras"/>
    <property type="match status" value="1"/>
</dbReference>
<dbReference type="OrthoDB" id="25896at2759"/>
<organism evidence="5 6">
    <name type="scientific">Plasmodiophora brassicae</name>
    <name type="common">Clubroot disease agent</name>
    <dbReference type="NCBI Taxonomy" id="37360"/>
    <lineage>
        <taxon>Eukaryota</taxon>
        <taxon>Sar</taxon>
        <taxon>Rhizaria</taxon>
        <taxon>Endomyxa</taxon>
        <taxon>Phytomyxea</taxon>
        <taxon>Plasmodiophorida</taxon>
        <taxon>Plasmodiophoridae</taxon>
        <taxon>Plasmodiophora</taxon>
    </lineage>
</organism>